<feature type="transmembrane region" description="Helical" evidence="6">
    <location>
        <begin position="37"/>
        <end position="58"/>
    </location>
</feature>
<feature type="transmembrane region" description="Helical" evidence="6">
    <location>
        <begin position="65"/>
        <end position="98"/>
    </location>
</feature>
<evidence type="ECO:0000259" key="7">
    <source>
        <dbReference type="Pfam" id="PF04932"/>
    </source>
</evidence>
<reference evidence="8 9" key="1">
    <citation type="submission" date="2020-08" db="EMBL/GenBank/DDBJ databases">
        <title>Genomic Encyclopedia of Type Strains, Phase IV (KMG-IV): sequencing the most valuable type-strain genomes for metagenomic binning, comparative biology and taxonomic classification.</title>
        <authorList>
            <person name="Goeker M."/>
        </authorList>
    </citation>
    <scope>NUCLEOTIDE SEQUENCE [LARGE SCALE GENOMIC DNA]</scope>
    <source>
        <strain evidence="8 9">DSM 23562</strain>
    </source>
</reference>
<evidence type="ECO:0000256" key="6">
    <source>
        <dbReference type="SAM" id="Phobius"/>
    </source>
</evidence>
<comment type="subcellular location">
    <subcellularLocation>
        <location evidence="1">Membrane</location>
        <topology evidence="1">Multi-pass membrane protein</topology>
    </subcellularLocation>
</comment>
<feature type="transmembrane region" description="Helical" evidence="6">
    <location>
        <begin position="322"/>
        <end position="341"/>
    </location>
</feature>
<gene>
    <name evidence="8" type="ORF">HNQ39_004595</name>
</gene>
<feature type="domain" description="O-antigen ligase-related" evidence="7">
    <location>
        <begin position="302"/>
        <end position="438"/>
    </location>
</feature>
<feature type="transmembrane region" description="Helical" evidence="6">
    <location>
        <begin position="251"/>
        <end position="269"/>
    </location>
</feature>
<evidence type="ECO:0000256" key="5">
    <source>
        <dbReference type="SAM" id="MobiDB-lite"/>
    </source>
</evidence>
<keyword evidence="3 6" id="KW-1133">Transmembrane helix</keyword>
<feature type="transmembrane region" description="Helical" evidence="6">
    <location>
        <begin position="141"/>
        <end position="162"/>
    </location>
</feature>
<dbReference type="RefSeq" id="WP_184202394.1">
    <property type="nucleotide sequence ID" value="NZ_JACHGW010000004.1"/>
</dbReference>
<feature type="transmembrane region" description="Helical" evidence="6">
    <location>
        <begin position="110"/>
        <end position="129"/>
    </location>
</feature>
<dbReference type="PANTHER" id="PTHR37422:SF13">
    <property type="entry name" value="LIPOPOLYSACCHARIDE BIOSYNTHESIS PROTEIN PA4999-RELATED"/>
    <property type="match status" value="1"/>
</dbReference>
<sequence>MSKAREEFYDEATIWGDDSDRPVRDLISQGAEQKLKLLGSALVIGTALGIGGVLASGAGTKGLIWLAIVVLGMVGVITVASYLEVGVTLFIAACWFLFKTPGLAQGQGGGGEQGLALSQIGLVLLLSAWGLRRLFRPDGKLFRTPLTAPIFAYLFICAWSTIHSLLFPDSNIERGLITATPIAVNVLENILRVLALGGLLLVANVVTPRGKGRMAAMFIAAGVLLFLFSLQTKTNNMDHPVGLARYVPGQGYGAFPQMMIVGVLAALAVSGIGKRWQQAVMLTVALTIFGWAFVRNAEWVSGWLAGGLALAIVVFNARRKLFWIGVGVIAAIVLLNFGYFWDKFYKMNFYAGGHMNWGVATLRGQEIGALENDRSRMLRAAFQYADAFPLGVGLGNYKNYNHHYGSPTVWNSTTFTSAHGTYAQTLSELGWLGLLALLWLQGATLMTLYRFWRALPTGTWEKAWLLATYAGCWGIFAATFLGDYIFPSYHNGAMASFGGTVYVWLFAGFGIGLARLRGLTWASATGKGIKKPRPQAHWVRPTEGRP</sequence>
<organism evidence="8 9">
    <name type="scientific">Armatimonas rosea</name>
    <dbReference type="NCBI Taxonomy" id="685828"/>
    <lineage>
        <taxon>Bacteria</taxon>
        <taxon>Bacillati</taxon>
        <taxon>Armatimonadota</taxon>
        <taxon>Armatimonadia</taxon>
        <taxon>Armatimonadales</taxon>
        <taxon>Armatimonadaceae</taxon>
        <taxon>Armatimonas</taxon>
    </lineage>
</organism>
<evidence type="ECO:0000256" key="2">
    <source>
        <dbReference type="ARBA" id="ARBA00022692"/>
    </source>
</evidence>
<feature type="transmembrane region" description="Helical" evidence="6">
    <location>
        <begin position="182"/>
        <end position="202"/>
    </location>
</feature>
<dbReference type="EMBL" id="JACHGW010000004">
    <property type="protein sequence ID" value="MBB6052774.1"/>
    <property type="molecule type" value="Genomic_DNA"/>
</dbReference>
<feature type="transmembrane region" description="Helical" evidence="6">
    <location>
        <begin position="214"/>
        <end position="231"/>
    </location>
</feature>
<dbReference type="Proteomes" id="UP000520814">
    <property type="component" value="Unassembled WGS sequence"/>
</dbReference>
<evidence type="ECO:0000313" key="9">
    <source>
        <dbReference type="Proteomes" id="UP000520814"/>
    </source>
</evidence>
<keyword evidence="2 6" id="KW-0812">Transmembrane</keyword>
<name>A0A7W9W7S7_ARMRO</name>
<comment type="caution">
    <text evidence="8">The sequence shown here is derived from an EMBL/GenBank/DDBJ whole genome shotgun (WGS) entry which is preliminary data.</text>
</comment>
<evidence type="ECO:0000256" key="1">
    <source>
        <dbReference type="ARBA" id="ARBA00004141"/>
    </source>
</evidence>
<dbReference type="Pfam" id="PF04932">
    <property type="entry name" value="Wzy_C"/>
    <property type="match status" value="1"/>
</dbReference>
<dbReference type="GO" id="GO:0016020">
    <property type="term" value="C:membrane"/>
    <property type="evidence" value="ECO:0007669"/>
    <property type="project" value="UniProtKB-SubCell"/>
</dbReference>
<keyword evidence="4 6" id="KW-0472">Membrane</keyword>
<dbReference type="PANTHER" id="PTHR37422">
    <property type="entry name" value="TEICHURONIC ACID BIOSYNTHESIS PROTEIN TUAE"/>
    <property type="match status" value="1"/>
</dbReference>
<feature type="transmembrane region" description="Helical" evidence="6">
    <location>
        <begin position="429"/>
        <end position="452"/>
    </location>
</feature>
<dbReference type="InterPro" id="IPR051533">
    <property type="entry name" value="WaaL-like"/>
</dbReference>
<dbReference type="InterPro" id="IPR007016">
    <property type="entry name" value="O-antigen_ligase-rel_domated"/>
</dbReference>
<evidence type="ECO:0000256" key="4">
    <source>
        <dbReference type="ARBA" id="ARBA00023136"/>
    </source>
</evidence>
<evidence type="ECO:0000256" key="3">
    <source>
        <dbReference type="ARBA" id="ARBA00022989"/>
    </source>
</evidence>
<proteinExistence type="predicted"/>
<evidence type="ECO:0000313" key="8">
    <source>
        <dbReference type="EMBL" id="MBB6052774.1"/>
    </source>
</evidence>
<keyword evidence="9" id="KW-1185">Reference proteome</keyword>
<feature type="region of interest" description="Disordered" evidence="5">
    <location>
        <begin position="527"/>
        <end position="546"/>
    </location>
</feature>
<feature type="transmembrane region" description="Helical" evidence="6">
    <location>
        <begin position="300"/>
        <end position="317"/>
    </location>
</feature>
<feature type="transmembrane region" description="Helical" evidence="6">
    <location>
        <begin position="492"/>
        <end position="514"/>
    </location>
</feature>
<feature type="transmembrane region" description="Helical" evidence="6">
    <location>
        <begin position="464"/>
        <end position="486"/>
    </location>
</feature>
<accession>A0A7W9W7S7</accession>
<dbReference type="AlphaFoldDB" id="A0A7W9W7S7"/>
<protein>
    <submittedName>
        <fullName evidence="8">Energy-converting hydrogenase Eha subunit C</fullName>
    </submittedName>
</protein>